<accession>A0A1D9Q895</accession>
<feature type="compositionally biased region" description="Basic and acidic residues" evidence="1">
    <location>
        <begin position="104"/>
        <end position="117"/>
    </location>
</feature>
<evidence type="ECO:0000256" key="1">
    <source>
        <dbReference type="SAM" id="MobiDB-lite"/>
    </source>
</evidence>
<sequence>MSTPRSTKFNTKTSSSNPNKKSSSSTQRTAQSSTNTRSTNPGPPEQTEEQKLAETKKLNADLDALDKKFEPSFPKKSRFAHEDLDYKKYNIGGSSSPGAQLVKEMGRSEGKKSDGQRRGGSGSGSGSAGSGRK</sequence>
<proteinExistence type="predicted"/>
<protein>
    <submittedName>
        <fullName evidence="2">Uncharacterized protein</fullName>
    </submittedName>
</protein>
<dbReference type="KEGG" id="ssl:SS1G_03272"/>
<dbReference type="AlphaFoldDB" id="A0A1D9Q895"/>
<dbReference type="OrthoDB" id="3562669at2759"/>
<dbReference type="RefSeq" id="XP_001595183.1">
    <property type="nucleotide sequence ID" value="XM_001595133.1"/>
</dbReference>
<reference evidence="3" key="1">
    <citation type="journal article" date="2017" name="Genome Biol. Evol.">
        <title>The complete genome sequence of the phytopathogenic fungus Sclerotinia sclerotiorum reveals insights into the genome architecture of broad host range pathogens.</title>
        <authorList>
            <person name="Derbyshire M."/>
            <person name="Denton-Giles M."/>
            <person name="Hegedus D."/>
            <person name="Seifbarghy S."/>
            <person name="Rollins J."/>
            <person name="van Kan J."/>
            <person name="Seidl M.F."/>
            <person name="Faino L."/>
            <person name="Mbengue M."/>
            <person name="Navaud O."/>
            <person name="Raffaele S."/>
            <person name="Hammond-Kosack K."/>
            <person name="Heard S."/>
            <person name="Oliver R."/>
        </authorList>
    </citation>
    <scope>NUCLEOTIDE SEQUENCE [LARGE SCALE GENOMIC DNA]</scope>
    <source>
        <strain evidence="3">ATCC 18683 / 1980 / Ss-1</strain>
    </source>
</reference>
<dbReference type="Proteomes" id="UP000177798">
    <property type="component" value="Chromosome 7"/>
</dbReference>
<feature type="compositionally biased region" description="Basic and acidic residues" evidence="1">
    <location>
        <begin position="79"/>
        <end position="88"/>
    </location>
</feature>
<name>A0A1D9Q895_SCLS1</name>
<dbReference type="EMBL" id="CP017820">
    <property type="protein sequence ID" value="APA11022.1"/>
    <property type="molecule type" value="Genomic_DNA"/>
</dbReference>
<feature type="compositionally biased region" description="Basic and acidic residues" evidence="1">
    <location>
        <begin position="48"/>
        <end position="70"/>
    </location>
</feature>
<dbReference type="VEuPathDB" id="FungiDB:sscle_07g057920"/>
<evidence type="ECO:0000313" key="2">
    <source>
        <dbReference type="EMBL" id="APA11022.1"/>
    </source>
</evidence>
<feature type="compositionally biased region" description="Low complexity" evidence="1">
    <location>
        <begin position="1"/>
        <end position="40"/>
    </location>
</feature>
<organism evidence="2 3">
    <name type="scientific">Sclerotinia sclerotiorum (strain ATCC 18683 / 1980 / Ss-1)</name>
    <name type="common">White mold</name>
    <name type="synonym">Whetzelinia sclerotiorum</name>
    <dbReference type="NCBI Taxonomy" id="665079"/>
    <lineage>
        <taxon>Eukaryota</taxon>
        <taxon>Fungi</taxon>
        <taxon>Dikarya</taxon>
        <taxon>Ascomycota</taxon>
        <taxon>Pezizomycotina</taxon>
        <taxon>Leotiomycetes</taxon>
        <taxon>Helotiales</taxon>
        <taxon>Sclerotiniaceae</taxon>
        <taxon>Sclerotinia</taxon>
    </lineage>
</organism>
<evidence type="ECO:0000313" key="3">
    <source>
        <dbReference type="Proteomes" id="UP000177798"/>
    </source>
</evidence>
<gene>
    <name evidence="2" type="ORF">sscle_07g057920</name>
</gene>
<feature type="compositionally biased region" description="Gly residues" evidence="1">
    <location>
        <begin position="118"/>
        <end position="133"/>
    </location>
</feature>
<feature type="region of interest" description="Disordered" evidence="1">
    <location>
        <begin position="1"/>
        <end position="133"/>
    </location>
</feature>